<evidence type="ECO:0000313" key="4">
    <source>
        <dbReference type="EMBL" id="REA59879.1"/>
    </source>
</evidence>
<evidence type="ECO:0008006" key="6">
    <source>
        <dbReference type="Google" id="ProtNLM"/>
    </source>
</evidence>
<feature type="domain" description="Ig-like" evidence="3">
    <location>
        <begin position="781"/>
        <end position="862"/>
    </location>
</feature>
<name>A0A3D8Y8Z5_9BACT</name>
<dbReference type="Pfam" id="PF19081">
    <property type="entry name" value="Ig_7"/>
    <property type="match status" value="4"/>
</dbReference>
<dbReference type="OrthoDB" id="9805017at2"/>
<dbReference type="InterPro" id="IPR044023">
    <property type="entry name" value="Ig_7"/>
</dbReference>
<comment type="caution">
    <text evidence="4">The sequence shown here is derived from an EMBL/GenBank/DDBJ whole genome shotgun (WGS) entry which is preliminary data.</text>
</comment>
<organism evidence="4 5">
    <name type="scientific">Dyadobacter luteus</name>
    <dbReference type="NCBI Taxonomy" id="2259619"/>
    <lineage>
        <taxon>Bacteria</taxon>
        <taxon>Pseudomonadati</taxon>
        <taxon>Bacteroidota</taxon>
        <taxon>Cytophagia</taxon>
        <taxon>Cytophagales</taxon>
        <taxon>Spirosomataceae</taxon>
        <taxon>Dyadobacter</taxon>
    </lineage>
</organism>
<keyword evidence="1" id="KW-0732">Signal</keyword>
<dbReference type="Pfam" id="PF18962">
    <property type="entry name" value="Por_Secre_tail"/>
    <property type="match status" value="1"/>
</dbReference>
<sequence>MKRTFIRKGFFACIVTLLAAASSIAQTSITTGVVTPASICPGGNISVAFTFVGAVLPTNSFAVQLSDATGSFSSASNIGTGTASPITGVIPANSTAGTAYKVRVVSVVTLAPTVPVITGTESTVLTVNAIPAAPTFTAPPSYVTGATAVALAATGVTGSTLNWYDSADSPLAGAPVPTTTAVGTQTYKVSQTVGGCEGPKATISVTVTACTPPALPTTTATVNYTVGDVATALAATGVTGSTLNWYSSSDSPLAGAPVPTTTAAGVQTYKVSQTVGGCESAKLTITVTIAACTPPAVPTTTTSINYTVGDVATALTATGLTGSTIKWYSATDSPLSAAPVPTTTAVGTQTYKVSQTVSGCESAKVTITVTVAACTPPAVPTTTTSVNYTVGDVATALTATGLTGSTIKWYSATDSPLSAAPVPTTTAVGTQTYKVSQTVGGCESAKVTITVTVAACTPPAVPTTTTSVNYTVGDVATALTATGLTGSTIKWYSATDSPLSAAPVPTTTAVGTQTYKVSQTVGGCESAKVTITVTVAACTPPAIPTTTTSINYTVGDVATALTATGLTGSTIKWYSATDSPLSAAPVPTTTAVGTQTYKVSQTVGGCESAKVTITVTVSACVLSAAPAVTSPTSYCASTTPVAALAATGTAIKWYNASQVPLPSAPVPNVNVSVTTSTTYYVTQTEAGKCESAKKEVIITVNKTVMPVVSVDPVEYCVGETATALTATGTGLIWYSGATGPATISPIPVTTTPGNQVFYVSQTLNGCESERARIDVRIKARPATPAITALAPVCLDQTVAPSVILGAVTPATGLSWYTVSTGGSATATPAAVSTSTAGVKNYYVTQTVNGCESATRGTVSIEVKALPAAPTVTPLAFCKDEPNTAALTATGTALKWYSTLTSTPALSTVPVPVTATVGTVSYYVSQTAGYTGTTLTCESPRAKLDVVTNALPATLTAFSEALCQEKEDKTFTFTATPAAATGNTIVWYSAATGTATALPTLNLKNSGETTVYAVQKITATGCESPARVSYKLRVKPLPALPTVSSALIEYCQFLPAVALTATPVATASLNWYGNNATGGTASAVAPIPSTAEGGTKSYYVSQTLEGCQGDRAKIDVKINTTPKPVTKTYLEYCQGVTAPILDATGTVLKWYRQFTDTEFQGYPYTPFTEKVEDYSFWVTQTGTNNCESPKEEIKIHIKAKPSATISGNTQIDLGQTANITLNFTADGPWTYILSDGKTGTSNQATISIPVTPAATTNYFVTEVKNSCGIGTPMGTAQVTVRIPTIITGSPSVAEACAGKTFTVPFQQSGDFPTGNTFKIQIAQENLDAKFYSIPSVATGNSITATFPDTTKGGFYFVRVINSGTNASFDTKGSVNTIGITVSPLPVATISGTQTVFVGSPATLKVEITGKAPWSFTLSNGTKDSVITAAASPYSFVMSPRTTTTYTIASATNTCGVGRGAGSARVQVDPILGLEPTGTAWLRVYPTVANPECIVEMTAETWSKDANIKILDLNGRSIHTQPIRTKTTTLEFSKYPSGLYLLQVEDGNRRSVNRVMKP</sequence>
<feature type="domain" description="Secretion system C-terminal sorting" evidence="2">
    <location>
        <begin position="1483"/>
        <end position="1552"/>
    </location>
</feature>
<dbReference type="InterPro" id="IPR026444">
    <property type="entry name" value="Secre_tail"/>
</dbReference>
<dbReference type="Proteomes" id="UP000256373">
    <property type="component" value="Unassembled WGS sequence"/>
</dbReference>
<protein>
    <recommendedName>
        <fullName evidence="6">Secretion system C-terminal sorting domain-containing protein</fullName>
    </recommendedName>
</protein>
<feature type="chain" id="PRO_5017591574" description="Secretion system C-terminal sorting domain-containing protein" evidence="1">
    <location>
        <begin position="28"/>
        <end position="1556"/>
    </location>
</feature>
<dbReference type="RefSeq" id="WP_115831984.1">
    <property type="nucleotide sequence ID" value="NZ_QNUL01000013.1"/>
</dbReference>
<gene>
    <name evidence="4" type="ORF">DSL64_16330</name>
</gene>
<dbReference type="NCBIfam" id="TIGR04183">
    <property type="entry name" value="Por_Secre_tail"/>
    <property type="match status" value="1"/>
</dbReference>
<evidence type="ECO:0000313" key="5">
    <source>
        <dbReference type="Proteomes" id="UP000256373"/>
    </source>
</evidence>
<feature type="domain" description="Ig-like" evidence="3">
    <location>
        <begin position="624"/>
        <end position="701"/>
    </location>
</feature>
<evidence type="ECO:0000259" key="2">
    <source>
        <dbReference type="Pfam" id="PF18962"/>
    </source>
</evidence>
<feature type="domain" description="Ig-like" evidence="3">
    <location>
        <begin position="958"/>
        <end position="1035"/>
    </location>
</feature>
<dbReference type="EMBL" id="QNUL01000013">
    <property type="protein sequence ID" value="REA59879.1"/>
    <property type="molecule type" value="Genomic_DNA"/>
</dbReference>
<evidence type="ECO:0000256" key="1">
    <source>
        <dbReference type="SAM" id="SignalP"/>
    </source>
</evidence>
<accession>A0A3D8Y8Z5</accession>
<proteinExistence type="predicted"/>
<feature type="domain" description="Ig-like" evidence="3">
    <location>
        <begin position="1037"/>
        <end position="1118"/>
    </location>
</feature>
<feature type="signal peptide" evidence="1">
    <location>
        <begin position="1"/>
        <end position="27"/>
    </location>
</feature>
<evidence type="ECO:0000259" key="3">
    <source>
        <dbReference type="Pfam" id="PF19081"/>
    </source>
</evidence>
<keyword evidence="5" id="KW-1185">Reference proteome</keyword>
<reference evidence="4 5" key="1">
    <citation type="submission" date="2018-07" db="EMBL/GenBank/DDBJ databases">
        <title>Dyadobacter roseus sp. nov., isolated from rose rhizosphere soil.</title>
        <authorList>
            <person name="Chen L."/>
        </authorList>
    </citation>
    <scope>NUCLEOTIDE SEQUENCE [LARGE SCALE GENOMIC DNA]</scope>
    <source>
        <strain evidence="4 5">RS19</strain>
    </source>
</reference>